<evidence type="ECO:0000313" key="2">
    <source>
        <dbReference type="Proteomes" id="UP001057452"/>
    </source>
</evidence>
<protein>
    <submittedName>
        <fullName evidence="1">Uncharacterized protein</fullName>
    </submittedName>
</protein>
<gene>
    <name evidence="1" type="ORF">KUCAC02_018312</name>
</gene>
<accession>A0ACB9W836</accession>
<organism evidence="1 2">
    <name type="scientific">Chaenocephalus aceratus</name>
    <name type="common">Blackfin icefish</name>
    <name type="synonym">Chaenichthys aceratus</name>
    <dbReference type="NCBI Taxonomy" id="36190"/>
    <lineage>
        <taxon>Eukaryota</taxon>
        <taxon>Metazoa</taxon>
        <taxon>Chordata</taxon>
        <taxon>Craniata</taxon>
        <taxon>Vertebrata</taxon>
        <taxon>Euteleostomi</taxon>
        <taxon>Actinopterygii</taxon>
        <taxon>Neopterygii</taxon>
        <taxon>Teleostei</taxon>
        <taxon>Neoteleostei</taxon>
        <taxon>Acanthomorphata</taxon>
        <taxon>Eupercaria</taxon>
        <taxon>Perciformes</taxon>
        <taxon>Notothenioidei</taxon>
        <taxon>Channichthyidae</taxon>
        <taxon>Chaenocephalus</taxon>
    </lineage>
</organism>
<dbReference type="EMBL" id="CM043801">
    <property type="protein sequence ID" value="KAI4809431.1"/>
    <property type="molecule type" value="Genomic_DNA"/>
</dbReference>
<sequence>MRRTRSSRSKTSKDETEEVQSKTVWQWEGDEGQWEPYSSSACALLDSAVSSGETSVTLALASESPYEVDLKKMVQINPVTKYKRKIRSHPVKPEGVNDAGDSTGQNGTLVEVKEEEAEEQPVAKKKRGGKSQAKSQKMPKEEVKSEGCCTEVVRTVVMKGKAPVDIECKAKLGKAYVYSEGKDVYDVMLNQTNLQFNNNKYYLIQLLQDDSSKAYSVWARWGRVGKVGQNSLTACGSDLLKAKDIFGKKFTDKTKNEWEHRATFDKVAGKYDMVHMDYSTNEKEENTAVVDAAAPRKRISKLNEKLQSLMELICDIKAMEEFVLEMKFDTRKAPLGKLTSEQIRAGYMACNQFYTRIPHDFGLKTPPVIRTEEELKEKISLLEALSDIQIAVKMVQSSGDGDEHPVDRDRSYSSLQCQLQPLDSGTNEFQVVEKYLQSTHATTHNDYTMTVLDIFSVDRAGETATSSLRCTTGLCCGTGPVSLTGAASSVRGSEWPPPEAPVTGYMFGKGIYFADMSSKSANYCFANQNNHTGLLLLSEVALGDCNELVMADYEAQNLPAGKHSVKGLGQTGPDPKNAVTLDGMTVPMGPGGKTQASSDGRYHLLYNEFIVYNPAQTRMKYLLRIKFNYSSLW</sequence>
<name>A0ACB9W836_CHAAC</name>
<comment type="caution">
    <text evidence="1">The sequence shown here is derived from an EMBL/GenBank/DDBJ whole genome shotgun (WGS) entry which is preliminary data.</text>
</comment>
<evidence type="ECO:0000313" key="1">
    <source>
        <dbReference type="EMBL" id="KAI4809431.1"/>
    </source>
</evidence>
<dbReference type="Proteomes" id="UP001057452">
    <property type="component" value="Chromosome 17"/>
</dbReference>
<reference evidence="1" key="1">
    <citation type="submission" date="2022-05" db="EMBL/GenBank/DDBJ databases">
        <title>Chromosome-level genome of Chaenocephalus aceratus.</title>
        <authorList>
            <person name="Park H."/>
        </authorList>
    </citation>
    <scope>NUCLEOTIDE SEQUENCE</scope>
    <source>
        <strain evidence="1">KU_202001</strain>
    </source>
</reference>
<keyword evidence="2" id="KW-1185">Reference proteome</keyword>
<proteinExistence type="predicted"/>